<evidence type="ECO:0000256" key="1">
    <source>
        <dbReference type="SAM" id="MobiDB-lite"/>
    </source>
</evidence>
<dbReference type="EMBL" id="JAHVJA010000010">
    <property type="protein sequence ID" value="MBY6141399.1"/>
    <property type="molecule type" value="Genomic_DNA"/>
</dbReference>
<proteinExistence type="predicted"/>
<gene>
    <name evidence="3" type="ORF">KUV26_18320</name>
</gene>
<dbReference type="PROSITE" id="PS51257">
    <property type="entry name" value="PROKAR_LIPOPROTEIN"/>
    <property type="match status" value="1"/>
</dbReference>
<accession>A0ABS7NL10</accession>
<keyword evidence="2" id="KW-0732">Signal</keyword>
<sequence>MRRGAAAAIVLAAMALAGCSPAPRNMPFSARTAGQAPQAGVEVMSFAGGDVLLAAPGGYCFDRRSSQPDSSGGFALLAHCSRMGRQNWFGARKSAVLTASIGPARPAAAAPRAADIAAMFPDARVLESSEDQLLPLVKLEFPGAVADSASPVHWRGAFVLDRHLVALALYAPEDSRTLGSHGAALLNEMTHRTLEASTLPSLETAAALPPAAAAPGLRPQPRPASGPAQAAGTGADPRKKRGLGQRIAGLFQ</sequence>
<comment type="caution">
    <text evidence="3">The sequence shown here is derived from an EMBL/GenBank/DDBJ whole genome shotgun (WGS) entry which is preliminary data.</text>
</comment>
<feature type="signal peptide" evidence="2">
    <location>
        <begin position="1"/>
        <end position="22"/>
    </location>
</feature>
<evidence type="ECO:0000256" key="2">
    <source>
        <dbReference type="SAM" id="SignalP"/>
    </source>
</evidence>
<protein>
    <submittedName>
        <fullName evidence="3">Uncharacterized protein</fullName>
    </submittedName>
</protein>
<name>A0ABS7NL10_9RHOB</name>
<feature type="chain" id="PRO_5045206978" evidence="2">
    <location>
        <begin position="23"/>
        <end position="252"/>
    </location>
</feature>
<evidence type="ECO:0000313" key="3">
    <source>
        <dbReference type="EMBL" id="MBY6141399.1"/>
    </source>
</evidence>
<dbReference type="Proteomes" id="UP000766629">
    <property type="component" value="Unassembled WGS sequence"/>
</dbReference>
<keyword evidence="4" id="KW-1185">Reference proteome</keyword>
<feature type="region of interest" description="Disordered" evidence="1">
    <location>
        <begin position="212"/>
        <end position="252"/>
    </location>
</feature>
<organism evidence="3 4">
    <name type="scientific">Leisingera daeponensis</name>
    <dbReference type="NCBI Taxonomy" id="405746"/>
    <lineage>
        <taxon>Bacteria</taxon>
        <taxon>Pseudomonadati</taxon>
        <taxon>Pseudomonadota</taxon>
        <taxon>Alphaproteobacteria</taxon>
        <taxon>Rhodobacterales</taxon>
        <taxon>Roseobacteraceae</taxon>
        <taxon>Leisingera</taxon>
    </lineage>
</organism>
<reference evidence="3 4" key="1">
    <citation type="submission" date="2021-06" db="EMBL/GenBank/DDBJ databases">
        <title>50 bacteria genomes isolated from Dapeng, Shenzhen, China.</title>
        <authorList>
            <person name="Zheng W."/>
            <person name="Yu S."/>
            <person name="Huang Y."/>
        </authorList>
    </citation>
    <scope>NUCLEOTIDE SEQUENCE [LARGE SCALE GENOMIC DNA]</scope>
    <source>
        <strain evidence="3 4">DP1N14-2</strain>
    </source>
</reference>
<evidence type="ECO:0000313" key="4">
    <source>
        <dbReference type="Proteomes" id="UP000766629"/>
    </source>
</evidence>